<keyword evidence="1" id="KW-1133">Transmembrane helix</keyword>
<evidence type="ECO:0000313" key="2">
    <source>
        <dbReference type="EMBL" id="CAH1425420.1"/>
    </source>
</evidence>
<protein>
    <submittedName>
        <fullName evidence="2">Uncharacterized protein</fullName>
    </submittedName>
</protein>
<reference evidence="2 3" key="1">
    <citation type="submission" date="2022-01" db="EMBL/GenBank/DDBJ databases">
        <authorList>
            <person name="Xiong W."/>
            <person name="Schranz E."/>
        </authorList>
    </citation>
    <scope>NUCLEOTIDE SEQUENCE [LARGE SCALE GENOMIC DNA]</scope>
</reference>
<keyword evidence="1" id="KW-0812">Transmembrane</keyword>
<accession>A0AAU9MGP9</accession>
<proteinExistence type="predicted"/>
<comment type="caution">
    <text evidence="2">The sequence shown here is derived from an EMBL/GenBank/DDBJ whole genome shotgun (WGS) entry which is preliminary data.</text>
</comment>
<dbReference type="Proteomes" id="UP001157418">
    <property type="component" value="Unassembled WGS sequence"/>
</dbReference>
<evidence type="ECO:0000256" key="1">
    <source>
        <dbReference type="SAM" id="Phobius"/>
    </source>
</evidence>
<keyword evidence="3" id="KW-1185">Reference proteome</keyword>
<name>A0AAU9MGP9_9ASTR</name>
<organism evidence="2 3">
    <name type="scientific">Lactuca virosa</name>
    <dbReference type="NCBI Taxonomy" id="75947"/>
    <lineage>
        <taxon>Eukaryota</taxon>
        <taxon>Viridiplantae</taxon>
        <taxon>Streptophyta</taxon>
        <taxon>Embryophyta</taxon>
        <taxon>Tracheophyta</taxon>
        <taxon>Spermatophyta</taxon>
        <taxon>Magnoliopsida</taxon>
        <taxon>eudicotyledons</taxon>
        <taxon>Gunneridae</taxon>
        <taxon>Pentapetalae</taxon>
        <taxon>asterids</taxon>
        <taxon>campanulids</taxon>
        <taxon>Asterales</taxon>
        <taxon>Asteraceae</taxon>
        <taxon>Cichorioideae</taxon>
        <taxon>Cichorieae</taxon>
        <taxon>Lactucinae</taxon>
        <taxon>Lactuca</taxon>
    </lineage>
</organism>
<feature type="transmembrane region" description="Helical" evidence="1">
    <location>
        <begin position="137"/>
        <end position="157"/>
    </location>
</feature>
<keyword evidence="1" id="KW-0472">Membrane</keyword>
<gene>
    <name evidence="2" type="ORF">LVIROSA_LOCUS12562</name>
</gene>
<evidence type="ECO:0000313" key="3">
    <source>
        <dbReference type="Proteomes" id="UP001157418"/>
    </source>
</evidence>
<dbReference type="AlphaFoldDB" id="A0AAU9MGP9"/>
<dbReference type="EMBL" id="CAKMRJ010002223">
    <property type="protein sequence ID" value="CAH1425420.1"/>
    <property type="molecule type" value="Genomic_DNA"/>
</dbReference>
<sequence>MRINRRKNSMVVDVRCISRIEDLKMEMKKRSGKKQIWGSGRLTRGTLLLIFFSCDSNGGRVILHVLRKRTSLMKGRTETSLCRLKEGEEKQKDWLGGGTATNREGGEGVRGYENWINCWGNGDTSTFTRLEVRVGHIFGKGLLVHINIMFMEVVVVVVETMTSLPLLLGSTCIFISRSWKINPRTPLQRSGGGGSFSLQVIKFRHWVVIYSTLLNDGEYDWPTICFAYNQGSRTSIEPRKEESHQKRLICRTNGSITVRTWKQSKQKLHNCERGEEEEGTCEGRRLSQNYLSKSKPIVTTVLMNDRRASKD</sequence>